<feature type="compositionally biased region" description="Pro residues" evidence="1">
    <location>
        <begin position="39"/>
        <end position="76"/>
    </location>
</feature>
<dbReference type="RefSeq" id="WP_243534951.1">
    <property type="nucleotide sequence ID" value="NZ_CP093442.1"/>
</dbReference>
<gene>
    <name evidence="3" type="ORF">MNR06_08570</name>
</gene>
<accession>A0ABY4C4J7</accession>
<keyword evidence="4" id="KW-1185">Reference proteome</keyword>
<organism evidence="3 4">
    <name type="scientific">Bdellovibrio reynosensis</name>
    <dbReference type="NCBI Taxonomy" id="2835041"/>
    <lineage>
        <taxon>Bacteria</taxon>
        <taxon>Pseudomonadati</taxon>
        <taxon>Bdellovibrionota</taxon>
        <taxon>Bdellovibrionia</taxon>
        <taxon>Bdellovibrionales</taxon>
        <taxon>Pseudobdellovibrionaceae</taxon>
        <taxon>Bdellovibrio</taxon>
    </lineage>
</organism>
<evidence type="ECO:0000256" key="2">
    <source>
        <dbReference type="SAM" id="SignalP"/>
    </source>
</evidence>
<keyword evidence="2" id="KW-0732">Signal</keyword>
<feature type="region of interest" description="Disordered" evidence="1">
    <location>
        <begin position="33"/>
        <end position="76"/>
    </location>
</feature>
<evidence type="ECO:0000256" key="1">
    <source>
        <dbReference type="SAM" id="MobiDB-lite"/>
    </source>
</evidence>
<dbReference type="Proteomes" id="UP000830116">
    <property type="component" value="Chromosome"/>
</dbReference>
<protein>
    <submittedName>
        <fullName evidence="3">DUF3011 domain-containing protein</fullName>
    </submittedName>
</protein>
<dbReference type="EMBL" id="CP093442">
    <property type="protein sequence ID" value="UOE99748.1"/>
    <property type="molecule type" value="Genomic_DNA"/>
</dbReference>
<proteinExistence type="predicted"/>
<feature type="chain" id="PRO_5045817861" evidence="2">
    <location>
        <begin position="21"/>
        <end position="145"/>
    </location>
</feature>
<sequence>MKRIIFAMLFVCGLAPMAQADIQPFGDEINNVENSWIRPGPPGRRPDPYPGPGYPPDRPGRPPGPGRPHPPHNPNPPPYRIEYITCSSWNYQYNECYFHPWGVQQVRLNSRHTYDPCIWGRTAGAYGDRVWVSNGCQATFEIIRY</sequence>
<feature type="signal peptide" evidence="2">
    <location>
        <begin position="1"/>
        <end position="20"/>
    </location>
</feature>
<reference evidence="3" key="1">
    <citation type="submission" date="2022-03" db="EMBL/GenBank/DDBJ databases">
        <title>Genome Identification and Characterization of new species Bdellovibrio reynosense LBG001 sp. nov. from a Mexico soil sample.</title>
        <authorList>
            <person name="Camilli A."/>
            <person name="Ajao Y."/>
            <person name="Guo X."/>
        </authorList>
    </citation>
    <scope>NUCLEOTIDE SEQUENCE</scope>
    <source>
        <strain evidence="3">LBG001</strain>
    </source>
</reference>
<evidence type="ECO:0000313" key="3">
    <source>
        <dbReference type="EMBL" id="UOE99748.1"/>
    </source>
</evidence>
<evidence type="ECO:0000313" key="4">
    <source>
        <dbReference type="Proteomes" id="UP000830116"/>
    </source>
</evidence>
<name>A0ABY4C4J7_9BACT</name>